<dbReference type="SMR" id="A0A1U8I4U2"/>
<dbReference type="RefSeq" id="XP_016673231.1">
    <property type="nucleotide sequence ID" value="XM_016817742.1"/>
</dbReference>
<feature type="compositionally biased region" description="Polar residues" evidence="1">
    <location>
        <begin position="331"/>
        <end position="340"/>
    </location>
</feature>
<organism evidence="2 3">
    <name type="scientific">Gossypium hirsutum</name>
    <name type="common">Upland cotton</name>
    <name type="synonym">Gossypium mexicanum</name>
    <dbReference type="NCBI Taxonomy" id="3635"/>
    <lineage>
        <taxon>Eukaryota</taxon>
        <taxon>Viridiplantae</taxon>
        <taxon>Streptophyta</taxon>
        <taxon>Embryophyta</taxon>
        <taxon>Tracheophyta</taxon>
        <taxon>Spermatophyta</taxon>
        <taxon>Magnoliopsida</taxon>
        <taxon>eudicotyledons</taxon>
        <taxon>Gunneridae</taxon>
        <taxon>Pentapetalae</taxon>
        <taxon>rosids</taxon>
        <taxon>malvids</taxon>
        <taxon>Malvales</taxon>
        <taxon>Malvaceae</taxon>
        <taxon>Malvoideae</taxon>
        <taxon>Gossypium</taxon>
    </lineage>
</organism>
<protein>
    <submittedName>
        <fullName evidence="3">Uncharacterized protein</fullName>
    </submittedName>
</protein>
<dbReference type="Proteomes" id="UP000818029">
    <property type="component" value="Chromosome A11"/>
</dbReference>
<evidence type="ECO:0000313" key="3">
    <source>
        <dbReference type="RefSeq" id="XP_016673231.1"/>
    </source>
</evidence>
<dbReference type="CDD" id="cd00303">
    <property type="entry name" value="retropepsin_like"/>
    <property type="match status" value="1"/>
</dbReference>
<accession>A0A1U8I4U2</accession>
<dbReference type="KEGG" id="ghi:107892682"/>
<dbReference type="InterPro" id="IPR021109">
    <property type="entry name" value="Peptidase_aspartic_dom_sf"/>
</dbReference>
<gene>
    <name evidence="3" type="primary">LOC107892682</name>
</gene>
<dbReference type="GeneID" id="107892682"/>
<feature type="region of interest" description="Disordered" evidence="1">
    <location>
        <begin position="331"/>
        <end position="352"/>
    </location>
</feature>
<dbReference type="AlphaFoldDB" id="A0A1U8I4U2"/>
<dbReference type="Gene3D" id="2.40.70.10">
    <property type="entry name" value="Acid Proteases"/>
    <property type="match status" value="1"/>
</dbReference>
<dbReference type="PaxDb" id="3635-A0A1U8I4U2"/>
<evidence type="ECO:0000313" key="2">
    <source>
        <dbReference type="Proteomes" id="UP000818029"/>
    </source>
</evidence>
<feature type="region of interest" description="Disordered" evidence="1">
    <location>
        <begin position="86"/>
        <end position="114"/>
    </location>
</feature>
<dbReference type="PANTHER" id="PTHR32108">
    <property type="entry name" value="DNA-DIRECTED RNA POLYMERASE SUBUNIT ALPHA"/>
    <property type="match status" value="1"/>
</dbReference>
<sequence length="650" mass="72905">MQVQLPLLEKETTMLFINTLKAPFITHMIGSTTKSFTDIVMAGEMIENAIRGGKIEGEAAKRPAPRRKDNEVNNISSFNLKAVTVSQPKVATSGQQSTQRQESGSRQNSERMQFTPIPVTYREYHAGISGHSIENCTGFKKAIERLIKNEVLKFESTSNTENPLPNHDNQGVNAIVEAGGKRGKENAAEVRMHLKVIWKEMVKRGIITFEKEGNETRNYCEFHGKEGHETQNCEEFKALVQGFIDNKELQIFENSSYKREINALEGEQQGTSRPRIIISLPGNKKVEAPTVPKVIIHKPNPFPYKDDKRVPWNYDCSITVPKGESIASAFRGTQNQGSHTRSGKRYDTGGIRMEPTKTKDIEIEKEKATEIPINESVNEEEAKEFLKFLKHSEYSMVKQLRKQPARISVLALLLSSEVHKNALLKVLNETYVTHDISVNKLDRLVNNIRSTKTLHITTRCKGYTLPSVLVDNGSALNVLPLSTLNRLPIDSSHMKACHNVVKDFDGTERRVMGQIDIPLEIGPNKYEVDFLVMDIKPSYNYLLGRLWIHSAGTVPSSLHQKLKLVTDGRLITINAEEDIIAAVTNKAPYVEANEEAIECSFRSLEIVNATFVSEGSEVPVPRMSRATRMALQIMVGRKALPGRGLGKHLQ</sequence>
<feature type="compositionally biased region" description="Polar residues" evidence="1">
    <location>
        <begin position="86"/>
        <end position="112"/>
    </location>
</feature>
<reference evidence="3" key="2">
    <citation type="submission" date="2025-08" db="UniProtKB">
        <authorList>
            <consortium name="RefSeq"/>
        </authorList>
    </citation>
    <scope>IDENTIFICATION</scope>
</reference>
<dbReference type="PANTHER" id="PTHR32108:SF5">
    <property type="entry name" value="DYNACTIN SUBUNIT 1-LIKE"/>
    <property type="match status" value="1"/>
</dbReference>
<evidence type="ECO:0000256" key="1">
    <source>
        <dbReference type="SAM" id="MobiDB-lite"/>
    </source>
</evidence>
<keyword evidence="2" id="KW-1185">Reference proteome</keyword>
<name>A0A1U8I4U2_GOSHI</name>
<reference evidence="2" key="1">
    <citation type="journal article" date="2020" name="Nat. Genet.">
        <title>Genomic diversifications of five Gossypium allopolyploid species and their impact on cotton improvement.</title>
        <authorList>
            <person name="Chen Z.J."/>
            <person name="Sreedasyam A."/>
            <person name="Ando A."/>
            <person name="Song Q."/>
            <person name="De Santiago L.M."/>
            <person name="Hulse-Kemp A.M."/>
            <person name="Ding M."/>
            <person name="Ye W."/>
            <person name="Kirkbride R.C."/>
            <person name="Jenkins J."/>
            <person name="Plott C."/>
            <person name="Lovell J."/>
            <person name="Lin Y.M."/>
            <person name="Vaughn R."/>
            <person name="Liu B."/>
            <person name="Simpson S."/>
            <person name="Scheffler B.E."/>
            <person name="Wen L."/>
            <person name="Saski C.A."/>
            <person name="Grover C.E."/>
            <person name="Hu G."/>
            <person name="Conover J.L."/>
            <person name="Carlson J.W."/>
            <person name="Shu S."/>
            <person name="Boston L.B."/>
            <person name="Williams M."/>
            <person name="Peterson D.G."/>
            <person name="McGee K."/>
            <person name="Jones D.C."/>
            <person name="Wendel J.F."/>
            <person name="Stelly D.M."/>
            <person name="Grimwood J."/>
            <person name="Schmutz J."/>
        </authorList>
    </citation>
    <scope>NUCLEOTIDE SEQUENCE [LARGE SCALE GENOMIC DNA]</scope>
    <source>
        <strain evidence="2">cv. TM-1</strain>
    </source>
</reference>
<proteinExistence type="predicted"/>